<evidence type="ECO:0000313" key="1">
    <source>
        <dbReference type="EMBL" id="KAK8593434.1"/>
    </source>
</evidence>
<organism evidence="1 2">
    <name type="scientific">Hibiscus sabdariffa</name>
    <name type="common">roselle</name>
    <dbReference type="NCBI Taxonomy" id="183260"/>
    <lineage>
        <taxon>Eukaryota</taxon>
        <taxon>Viridiplantae</taxon>
        <taxon>Streptophyta</taxon>
        <taxon>Embryophyta</taxon>
        <taxon>Tracheophyta</taxon>
        <taxon>Spermatophyta</taxon>
        <taxon>Magnoliopsida</taxon>
        <taxon>eudicotyledons</taxon>
        <taxon>Gunneridae</taxon>
        <taxon>Pentapetalae</taxon>
        <taxon>rosids</taxon>
        <taxon>malvids</taxon>
        <taxon>Malvales</taxon>
        <taxon>Malvaceae</taxon>
        <taxon>Malvoideae</taxon>
        <taxon>Hibiscus</taxon>
    </lineage>
</organism>
<accession>A0ABR2G3K7</accession>
<protein>
    <submittedName>
        <fullName evidence="1">Uncharacterized protein</fullName>
    </submittedName>
</protein>
<dbReference type="Proteomes" id="UP001472677">
    <property type="component" value="Unassembled WGS sequence"/>
</dbReference>
<name>A0ABR2G3K7_9ROSI</name>
<sequence length="108" mass="12456">MESWEEFCQLPTKDWILANMSNPSKFVANVPKRELLFAYLLWNIWKCQNERVFDPVLIHRETILQQSIRMVEAGTGPTSNLQAVGNQFPACPDRDKLLKVNGLLGPWI</sequence>
<reference evidence="1 2" key="1">
    <citation type="journal article" date="2024" name="G3 (Bethesda)">
        <title>Genome assembly of Hibiscus sabdariffa L. provides insights into metabolisms of medicinal natural products.</title>
        <authorList>
            <person name="Kim T."/>
        </authorList>
    </citation>
    <scope>NUCLEOTIDE SEQUENCE [LARGE SCALE GENOMIC DNA]</scope>
    <source>
        <strain evidence="1">TK-2024</strain>
        <tissue evidence="1">Old leaves</tissue>
    </source>
</reference>
<keyword evidence="2" id="KW-1185">Reference proteome</keyword>
<comment type="caution">
    <text evidence="1">The sequence shown here is derived from an EMBL/GenBank/DDBJ whole genome shotgun (WGS) entry which is preliminary data.</text>
</comment>
<proteinExistence type="predicted"/>
<evidence type="ECO:0000313" key="2">
    <source>
        <dbReference type="Proteomes" id="UP001472677"/>
    </source>
</evidence>
<gene>
    <name evidence="1" type="ORF">V6N12_045515</name>
</gene>
<dbReference type="EMBL" id="JBBPBM010000003">
    <property type="protein sequence ID" value="KAK8593434.1"/>
    <property type="molecule type" value="Genomic_DNA"/>
</dbReference>